<evidence type="ECO:0000256" key="5">
    <source>
        <dbReference type="ARBA" id="ARBA00022989"/>
    </source>
</evidence>
<comment type="caution">
    <text evidence="10">The sequence shown here is derived from an EMBL/GenBank/DDBJ whole genome shotgun (WGS) entry which is preliminary data.</text>
</comment>
<protein>
    <submittedName>
        <fullName evidence="10">Putative ABC transport system permease protein</fullName>
    </submittedName>
</protein>
<evidence type="ECO:0000313" key="10">
    <source>
        <dbReference type="EMBL" id="TCV85798.1"/>
    </source>
</evidence>
<evidence type="ECO:0000256" key="7">
    <source>
        <dbReference type="SAM" id="Phobius"/>
    </source>
</evidence>
<feature type="domain" description="MacB-like periplasmic core" evidence="9">
    <location>
        <begin position="17"/>
        <end position="224"/>
    </location>
</feature>
<dbReference type="InterPro" id="IPR025857">
    <property type="entry name" value="MacB_PCD"/>
</dbReference>
<evidence type="ECO:0000256" key="1">
    <source>
        <dbReference type="ARBA" id="ARBA00004651"/>
    </source>
</evidence>
<keyword evidence="3" id="KW-1003">Cell membrane</keyword>
<keyword evidence="2" id="KW-0813">Transport</keyword>
<feature type="transmembrane region" description="Helical" evidence="7">
    <location>
        <begin position="255"/>
        <end position="278"/>
    </location>
</feature>
<comment type="subcellular location">
    <subcellularLocation>
        <location evidence="1">Cell membrane</location>
        <topology evidence="1">Multi-pass membrane protein</topology>
    </subcellularLocation>
</comment>
<evidence type="ECO:0000259" key="8">
    <source>
        <dbReference type="Pfam" id="PF02687"/>
    </source>
</evidence>
<dbReference type="OrthoDB" id="127862at2"/>
<keyword evidence="6 7" id="KW-0472">Membrane</keyword>
<dbReference type="InterPro" id="IPR051125">
    <property type="entry name" value="ABC-4/HrtB_transporter"/>
</dbReference>
<evidence type="ECO:0000256" key="3">
    <source>
        <dbReference type="ARBA" id="ARBA00022475"/>
    </source>
</evidence>
<organism evidence="10 11">
    <name type="scientific">Sulfurirhabdus autotrophica</name>
    <dbReference type="NCBI Taxonomy" id="1706046"/>
    <lineage>
        <taxon>Bacteria</taxon>
        <taxon>Pseudomonadati</taxon>
        <taxon>Pseudomonadota</taxon>
        <taxon>Betaproteobacteria</taxon>
        <taxon>Nitrosomonadales</taxon>
        <taxon>Sulfuricellaceae</taxon>
        <taxon>Sulfurirhabdus</taxon>
    </lineage>
</organism>
<feature type="domain" description="ABC3 transporter permease C-terminal" evidence="8">
    <location>
        <begin position="259"/>
        <end position="369"/>
    </location>
</feature>
<dbReference type="PANTHER" id="PTHR43738">
    <property type="entry name" value="ABC TRANSPORTER, MEMBRANE PROTEIN"/>
    <property type="match status" value="1"/>
</dbReference>
<keyword evidence="5 7" id="KW-1133">Transmembrane helix</keyword>
<feature type="transmembrane region" description="Helical" evidence="7">
    <location>
        <begin position="298"/>
        <end position="320"/>
    </location>
</feature>
<reference evidence="10 11" key="1">
    <citation type="submission" date="2019-03" db="EMBL/GenBank/DDBJ databases">
        <title>Genomic Encyclopedia of Type Strains, Phase IV (KMG-IV): sequencing the most valuable type-strain genomes for metagenomic binning, comparative biology and taxonomic classification.</title>
        <authorList>
            <person name="Goeker M."/>
        </authorList>
    </citation>
    <scope>NUCLEOTIDE SEQUENCE [LARGE SCALE GENOMIC DNA]</scope>
    <source>
        <strain evidence="10 11">DSM 100309</strain>
    </source>
</reference>
<dbReference type="AlphaFoldDB" id="A0A4R3Y4S3"/>
<gene>
    <name evidence="10" type="ORF">EDC63_1085</name>
</gene>
<keyword evidence="11" id="KW-1185">Reference proteome</keyword>
<evidence type="ECO:0000313" key="11">
    <source>
        <dbReference type="Proteomes" id="UP000295367"/>
    </source>
</evidence>
<dbReference type="EMBL" id="SMCO01000008">
    <property type="protein sequence ID" value="TCV85798.1"/>
    <property type="molecule type" value="Genomic_DNA"/>
</dbReference>
<sequence>MVDLARKILLHDKLRFLTTISGVAFAVTLVLVQAGLFVGLLDNATITIRKMNADIWVSSKNTPNIDFASPFSDSLVQRVRSIPGIQRADNLLVGFMQISLPSGAREGIMVYAMDDLARWNLPWRIIHGDVADLRRGHYFFLDESATKRFGKFKVGDYREILDQRLKIIGLTQEARSFTTTPIAFMDFQLAQFLMYQYFGGRTAYIVAKLAPGADETKVIAEMRRRLPYNDVYTKDGWATQSRDYWINSTGIGLNMYLTVFLGCLVGVVVVAQTLYTMTMEHVKEFGTVKAIGGTNADIYLILAKQATIAAVTGFTLGALLSYALRPLVSKLDLKLIIYPELVVWVFFGTLILCLAAAMLSFRKVASIDPALVFRT</sequence>
<dbReference type="PANTHER" id="PTHR43738:SF1">
    <property type="entry name" value="HEMIN TRANSPORT SYSTEM PERMEASE PROTEIN HRTB-RELATED"/>
    <property type="match status" value="1"/>
</dbReference>
<proteinExistence type="predicted"/>
<accession>A0A4R3Y4S3</accession>
<dbReference type="Proteomes" id="UP000295367">
    <property type="component" value="Unassembled WGS sequence"/>
</dbReference>
<keyword evidence="4 7" id="KW-0812">Transmembrane</keyword>
<dbReference type="GO" id="GO:0005886">
    <property type="term" value="C:plasma membrane"/>
    <property type="evidence" value="ECO:0007669"/>
    <property type="project" value="UniProtKB-SubCell"/>
</dbReference>
<evidence type="ECO:0000256" key="2">
    <source>
        <dbReference type="ARBA" id="ARBA00022448"/>
    </source>
</evidence>
<evidence type="ECO:0000259" key="9">
    <source>
        <dbReference type="Pfam" id="PF12704"/>
    </source>
</evidence>
<feature type="transmembrane region" description="Helical" evidence="7">
    <location>
        <begin position="341"/>
        <end position="361"/>
    </location>
</feature>
<feature type="transmembrane region" description="Helical" evidence="7">
    <location>
        <begin position="20"/>
        <end position="41"/>
    </location>
</feature>
<dbReference type="InterPro" id="IPR003838">
    <property type="entry name" value="ABC3_permease_C"/>
</dbReference>
<evidence type="ECO:0000256" key="4">
    <source>
        <dbReference type="ARBA" id="ARBA00022692"/>
    </source>
</evidence>
<evidence type="ECO:0000256" key="6">
    <source>
        <dbReference type="ARBA" id="ARBA00023136"/>
    </source>
</evidence>
<dbReference type="Pfam" id="PF12704">
    <property type="entry name" value="MacB_PCD"/>
    <property type="match status" value="1"/>
</dbReference>
<name>A0A4R3Y4S3_9PROT</name>
<dbReference type="Pfam" id="PF02687">
    <property type="entry name" value="FtsX"/>
    <property type="match status" value="1"/>
</dbReference>